<name>A0ABY0I9D0_9GAMM</name>
<keyword evidence="1" id="KW-1133">Transmembrane helix</keyword>
<evidence type="ECO:0000313" key="3">
    <source>
        <dbReference type="Proteomes" id="UP000294166"/>
    </source>
</evidence>
<dbReference type="Proteomes" id="UP000294166">
    <property type="component" value="Unassembled WGS sequence"/>
</dbReference>
<keyword evidence="3" id="KW-1185">Reference proteome</keyword>
<reference evidence="2 3" key="1">
    <citation type="submission" date="2019-02" db="EMBL/GenBank/DDBJ databases">
        <title>Genome sequences of Aliivibrio finisterrensis strains from farmed Atlantic salmon.</title>
        <authorList>
            <person name="Bowman J.P."/>
        </authorList>
    </citation>
    <scope>NUCLEOTIDE SEQUENCE [LARGE SCALE GENOMIC DNA]</scope>
    <source>
        <strain evidence="2 3">A21</strain>
    </source>
</reference>
<feature type="transmembrane region" description="Helical" evidence="1">
    <location>
        <begin position="47"/>
        <end position="71"/>
    </location>
</feature>
<dbReference type="EMBL" id="SEZN01000021">
    <property type="protein sequence ID" value="RYU63772.1"/>
    <property type="molecule type" value="Genomic_DNA"/>
</dbReference>
<evidence type="ECO:0000313" key="2">
    <source>
        <dbReference type="EMBL" id="RYU63772.1"/>
    </source>
</evidence>
<organism evidence="2 3">
    <name type="scientific">Aliivibrio finisterrensis</name>
    <dbReference type="NCBI Taxonomy" id="511998"/>
    <lineage>
        <taxon>Bacteria</taxon>
        <taxon>Pseudomonadati</taxon>
        <taxon>Pseudomonadota</taxon>
        <taxon>Gammaproteobacteria</taxon>
        <taxon>Vibrionales</taxon>
        <taxon>Vibrionaceae</taxon>
        <taxon>Aliivibrio</taxon>
    </lineage>
</organism>
<sequence>MPSVKMRLLGAVLALISILMFSVLSFGAWNDYHSILNLDEYISFSPLIYFSPIAFFIPSVMMFYYGVYVLIKGVKAKSFINDKVESAVTPCVFPLMYLSAFIAVILTIHTFFILYLNNYTYMPQSHKTIYLDYIKVNDRIIEGLNSAVN</sequence>
<comment type="caution">
    <text evidence="2">The sequence shown here is derived from an EMBL/GenBank/DDBJ whole genome shotgun (WGS) entry which is preliminary data.</text>
</comment>
<keyword evidence="1" id="KW-0812">Transmembrane</keyword>
<protein>
    <submittedName>
        <fullName evidence="2">Uncharacterized protein</fullName>
    </submittedName>
</protein>
<proteinExistence type="predicted"/>
<keyword evidence="1" id="KW-0472">Membrane</keyword>
<accession>A0ABY0I9D0</accession>
<dbReference type="RefSeq" id="WP_130066541.1">
    <property type="nucleotide sequence ID" value="NZ_SEZN01000021.1"/>
</dbReference>
<evidence type="ECO:0000256" key="1">
    <source>
        <dbReference type="SAM" id="Phobius"/>
    </source>
</evidence>
<feature type="transmembrane region" description="Helical" evidence="1">
    <location>
        <begin position="92"/>
        <end position="116"/>
    </location>
</feature>
<gene>
    <name evidence="2" type="ORF">ERW53_12065</name>
</gene>